<dbReference type="OrthoDB" id="7159274at2"/>
<dbReference type="STRING" id="1120923.SAMN02746095_01913"/>
<accession>A0A0D6PJV8</accession>
<reference evidence="1 2" key="1">
    <citation type="submission" date="2012-11" db="EMBL/GenBank/DDBJ databases">
        <title>Whole genome sequence of Acidocella aminolytica 101 = DSM 11237.</title>
        <authorList>
            <person name="Azuma Y."/>
            <person name="Higashiura N."/>
            <person name="Hirakawa H."/>
            <person name="Matsushita K."/>
        </authorList>
    </citation>
    <scope>NUCLEOTIDE SEQUENCE [LARGE SCALE GENOMIC DNA]</scope>
    <source>
        <strain evidence="2">101 / DSM 11237</strain>
    </source>
</reference>
<gene>
    <name evidence="1" type="ORF">Aam_097_013</name>
</gene>
<comment type="caution">
    <text evidence="1">The sequence shown here is derived from an EMBL/GenBank/DDBJ whole genome shotgun (WGS) entry which is preliminary data.</text>
</comment>
<dbReference type="Gene3D" id="3.30.2270.10">
    <property type="entry name" value="Folate-binding superfamily"/>
    <property type="match status" value="1"/>
</dbReference>
<evidence type="ECO:0000313" key="2">
    <source>
        <dbReference type="Proteomes" id="UP000032668"/>
    </source>
</evidence>
<protein>
    <submittedName>
        <fullName evidence="1">Sarcosine oxidase delta subunit</fullName>
    </submittedName>
</protein>
<dbReference type="RefSeq" id="WP_048879872.1">
    <property type="nucleotide sequence ID" value="NZ_BANC01000095.1"/>
</dbReference>
<dbReference type="EMBL" id="BANC01000095">
    <property type="protein sequence ID" value="GAN81488.1"/>
    <property type="molecule type" value="Genomic_DNA"/>
</dbReference>
<organism evidence="1 2">
    <name type="scientific">Acidocella aminolytica 101 = DSM 11237</name>
    <dbReference type="NCBI Taxonomy" id="1120923"/>
    <lineage>
        <taxon>Bacteria</taxon>
        <taxon>Pseudomonadati</taxon>
        <taxon>Pseudomonadota</taxon>
        <taxon>Alphaproteobacteria</taxon>
        <taxon>Acetobacterales</taxon>
        <taxon>Acidocellaceae</taxon>
        <taxon>Acidocella</taxon>
    </lineage>
</organism>
<dbReference type="Pfam" id="PF04267">
    <property type="entry name" value="SoxD"/>
    <property type="match status" value="1"/>
</dbReference>
<dbReference type="AlphaFoldDB" id="A0A0D6PJV8"/>
<name>A0A0D6PJV8_9PROT</name>
<dbReference type="GO" id="GO:0008115">
    <property type="term" value="F:sarcosine oxidase activity"/>
    <property type="evidence" value="ECO:0007669"/>
    <property type="project" value="InterPro"/>
</dbReference>
<sequence length="83" mass="9569">MRIFCPHCGERGLEEFTYAQDAERARPTDGGATPTKEWEGYVYLRDNLKGPRREYWYHGGGCHAWLVVERDVSTHEILSVTVP</sequence>
<dbReference type="GO" id="GO:0046653">
    <property type="term" value="P:tetrahydrofolate metabolic process"/>
    <property type="evidence" value="ECO:0007669"/>
    <property type="project" value="InterPro"/>
</dbReference>
<evidence type="ECO:0000313" key="1">
    <source>
        <dbReference type="EMBL" id="GAN81488.1"/>
    </source>
</evidence>
<keyword evidence="2" id="KW-1185">Reference proteome</keyword>
<proteinExistence type="predicted"/>
<dbReference type="Proteomes" id="UP000032668">
    <property type="component" value="Unassembled WGS sequence"/>
</dbReference>
<dbReference type="InterPro" id="IPR038561">
    <property type="entry name" value="SoxD_sf"/>
</dbReference>
<dbReference type="InterPro" id="IPR006279">
    <property type="entry name" value="SoxD"/>
</dbReference>